<dbReference type="PANTHER" id="PTHR33990:SF2">
    <property type="entry name" value="PHNB-LIKE DOMAIN-CONTAINING PROTEIN"/>
    <property type="match status" value="1"/>
</dbReference>
<evidence type="ECO:0000313" key="3">
    <source>
        <dbReference type="Proteomes" id="UP001157091"/>
    </source>
</evidence>
<evidence type="ECO:0000259" key="1">
    <source>
        <dbReference type="Pfam" id="PF06983"/>
    </source>
</evidence>
<dbReference type="PIRSF" id="PIRSF021700">
    <property type="entry name" value="3_dmu_93_MTrfase"/>
    <property type="match status" value="1"/>
</dbReference>
<organism evidence="2 3">
    <name type="scientific">Luteimicrobium album</name>
    <dbReference type="NCBI Taxonomy" id="1054550"/>
    <lineage>
        <taxon>Bacteria</taxon>
        <taxon>Bacillati</taxon>
        <taxon>Actinomycetota</taxon>
        <taxon>Actinomycetes</taxon>
        <taxon>Micrococcales</taxon>
        <taxon>Luteimicrobium</taxon>
    </lineage>
</organism>
<dbReference type="PANTHER" id="PTHR33990">
    <property type="entry name" value="PROTEIN YJDN-RELATED"/>
    <property type="match status" value="1"/>
</dbReference>
<dbReference type="InterPro" id="IPR029068">
    <property type="entry name" value="Glyas_Bleomycin-R_OHBP_Dase"/>
</dbReference>
<comment type="caution">
    <text evidence="2">The sequence shown here is derived from an EMBL/GenBank/DDBJ whole genome shotgun (WGS) entry which is preliminary data.</text>
</comment>
<dbReference type="EMBL" id="BSUK01000001">
    <property type="protein sequence ID" value="GMA23556.1"/>
    <property type="molecule type" value="Genomic_DNA"/>
</dbReference>
<proteinExistence type="predicted"/>
<dbReference type="Proteomes" id="UP001157091">
    <property type="component" value="Unassembled WGS sequence"/>
</dbReference>
<protein>
    <submittedName>
        <fullName evidence="2">VOC family protein</fullName>
    </submittedName>
</protein>
<dbReference type="SUPFAM" id="SSF54593">
    <property type="entry name" value="Glyoxalase/Bleomycin resistance protein/Dihydroxybiphenyl dioxygenase"/>
    <property type="match status" value="1"/>
</dbReference>
<dbReference type="InterPro" id="IPR009725">
    <property type="entry name" value="3_dmu_93_MTrfase"/>
</dbReference>
<dbReference type="InterPro" id="IPR028973">
    <property type="entry name" value="PhnB-like"/>
</dbReference>
<feature type="domain" description="PhnB-like" evidence="1">
    <location>
        <begin position="8"/>
        <end position="124"/>
    </location>
</feature>
<sequence>MGSTYLGLWYESRAEEAAELYVSIFPNSRIIQTVLHDEAIPDQGPGVAAVPGSVFLVDFELDGLHVQALNGGPTFPHTEAASIVVDCDDQAQVDEYWEKLTADGGEPGPCGWLKDKFGLSWQIVPKRFAEIMVDPDRVARSTR</sequence>
<accession>A0ABQ6HYL7</accession>
<keyword evidence="3" id="KW-1185">Reference proteome</keyword>
<dbReference type="Pfam" id="PF06983">
    <property type="entry name" value="3-dmu-9_3-mt"/>
    <property type="match status" value="1"/>
</dbReference>
<name>A0ABQ6HYL7_9MICO</name>
<dbReference type="RefSeq" id="WP_348525159.1">
    <property type="nucleotide sequence ID" value="NZ_BSUK01000001.1"/>
</dbReference>
<reference evidence="3" key="1">
    <citation type="journal article" date="2019" name="Int. J. Syst. Evol. Microbiol.">
        <title>The Global Catalogue of Microorganisms (GCM) 10K type strain sequencing project: providing services to taxonomists for standard genome sequencing and annotation.</title>
        <authorList>
            <consortium name="The Broad Institute Genomics Platform"/>
            <consortium name="The Broad Institute Genome Sequencing Center for Infectious Disease"/>
            <person name="Wu L."/>
            <person name="Ma J."/>
        </authorList>
    </citation>
    <scope>NUCLEOTIDE SEQUENCE [LARGE SCALE GENOMIC DNA]</scope>
    <source>
        <strain evidence="3">NBRC 106348</strain>
    </source>
</reference>
<gene>
    <name evidence="2" type="ORF">GCM10025864_13150</name>
</gene>
<dbReference type="Gene3D" id="3.10.180.10">
    <property type="entry name" value="2,3-Dihydroxybiphenyl 1,2-Dioxygenase, domain 1"/>
    <property type="match status" value="1"/>
</dbReference>
<dbReference type="CDD" id="cd06588">
    <property type="entry name" value="PhnB_like"/>
    <property type="match status" value="1"/>
</dbReference>
<evidence type="ECO:0000313" key="2">
    <source>
        <dbReference type="EMBL" id="GMA23556.1"/>
    </source>
</evidence>